<dbReference type="InterPro" id="IPR016181">
    <property type="entry name" value="Acyl_CoA_acyltransferase"/>
</dbReference>
<dbReference type="OrthoDB" id="5521920at2"/>
<dbReference type="PROSITE" id="PS51186">
    <property type="entry name" value="GNAT"/>
    <property type="match status" value="1"/>
</dbReference>
<comment type="caution">
    <text evidence="2">The sequence shown here is derived from an EMBL/GenBank/DDBJ whole genome shotgun (WGS) entry which is preliminary data.</text>
</comment>
<dbReference type="STRING" id="108003.B1C78_15765"/>
<dbReference type="SUPFAM" id="SSF55729">
    <property type="entry name" value="Acyl-CoA N-acyltransferases (Nat)"/>
    <property type="match status" value="1"/>
</dbReference>
<organism evidence="2 3">
    <name type="scientific">Thioalkalivibrio denitrificans</name>
    <dbReference type="NCBI Taxonomy" id="108003"/>
    <lineage>
        <taxon>Bacteria</taxon>
        <taxon>Pseudomonadati</taxon>
        <taxon>Pseudomonadota</taxon>
        <taxon>Gammaproteobacteria</taxon>
        <taxon>Chromatiales</taxon>
        <taxon>Ectothiorhodospiraceae</taxon>
        <taxon>Thioalkalivibrio</taxon>
    </lineage>
</organism>
<dbReference type="AlphaFoldDB" id="A0A1V3NAI0"/>
<protein>
    <recommendedName>
        <fullName evidence="1">N-acetyltransferase domain-containing protein</fullName>
    </recommendedName>
</protein>
<evidence type="ECO:0000313" key="3">
    <source>
        <dbReference type="Proteomes" id="UP000189462"/>
    </source>
</evidence>
<accession>A0A1V3NAI0</accession>
<dbReference type="Proteomes" id="UP000189462">
    <property type="component" value="Unassembled WGS sequence"/>
</dbReference>
<sequence>MQQTTLAERVQSSLVEECAFLACCSMHGRVLALPGVMVAINPAMPDRSLFNGVTYESAGALQEQYDAIAEAYEAAGVRAWSVRVRLGDAVTPSFLESGGHVRDHDTVAMAALMGDLRLPSVRDMEWEETDDLRIIGAINDAAFGFPSAVFEAAFDRWPNSRWRGYIARVDNLPVSSLLTCDSPDGDCRMSGVATLPQCQGRGLATGLMAAALRAAMSRGMTTTSVQADPSGTHGYARLGYRELGRMPVWERRRSAVE</sequence>
<evidence type="ECO:0000313" key="2">
    <source>
        <dbReference type="EMBL" id="OOG21973.1"/>
    </source>
</evidence>
<dbReference type="GO" id="GO:0016747">
    <property type="term" value="F:acyltransferase activity, transferring groups other than amino-acyl groups"/>
    <property type="evidence" value="ECO:0007669"/>
    <property type="project" value="InterPro"/>
</dbReference>
<evidence type="ECO:0000259" key="1">
    <source>
        <dbReference type="PROSITE" id="PS51186"/>
    </source>
</evidence>
<dbReference type="InterPro" id="IPR000182">
    <property type="entry name" value="GNAT_dom"/>
</dbReference>
<feature type="domain" description="N-acetyltransferase" evidence="1">
    <location>
        <begin position="119"/>
        <end position="257"/>
    </location>
</feature>
<dbReference type="RefSeq" id="WP_077280111.1">
    <property type="nucleotide sequence ID" value="NZ_MVBK01000117.1"/>
</dbReference>
<reference evidence="2 3" key="1">
    <citation type="submission" date="2017-02" db="EMBL/GenBank/DDBJ databases">
        <title>Genomic diversity within the haloalkaliphilic genus Thioalkalivibrio.</title>
        <authorList>
            <person name="Ahn A.-C."/>
            <person name="Meier-Kolthoff J."/>
            <person name="Overmars L."/>
            <person name="Richter M."/>
            <person name="Woyke T."/>
            <person name="Sorokin D.Y."/>
            <person name="Muyzer G."/>
        </authorList>
    </citation>
    <scope>NUCLEOTIDE SEQUENCE [LARGE SCALE GENOMIC DNA]</scope>
    <source>
        <strain evidence="2 3">ALJD</strain>
    </source>
</reference>
<proteinExistence type="predicted"/>
<keyword evidence="3" id="KW-1185">Reference proteome</keyword>
<dbReference type="Pfam" id="PF00583">
    <property type="entry name" value="Acetyltransf_1"/>
    <property type="match status" value="1"/>
</dbReference>
<dbReference type="Gene3D" id="3.40.630.30">
    <property type="match status" value="1"/>
</dbReference>
<name>A0A1V3NAI0_9GAMM</name>
<gene>
    <name evidence="2" type="ORF">B1C78_15765</name>
</gene>
<dbReference type="EMBL" id="MVBK01000117">
    <property type="protein sequence ID" value="OOG21973.1"/>
    <property type="molecule type" value="Genomic_DNA"/>
</dbReference>